<reference evidence="1 2" key="1">
    <citation type="submission" date="2021-07" db="EMBL/GenBank/DDBJ databases">
        <title>The Aristolochia fimbriata genome: insights into angiosperm evolution, floral development and chemical biosynthesis.</title>
        <authorList>
            <person name="Jiao Y."/>
        </authorList>
    </citation>
    <scope>NUCLEOTIDE SEQUENCE [LARGE SCALE GENOMIC DNA]</scope>
    <source>
        <strain evidence="1">IBCAS-2021</strain>
        <tissue evidence="1">Leaf</tissue>
    </source>
</reference>
<evidence type="ECO:0000313" key="2">
    <source>
        <dbReference type="Proteomes" id="UP000825729"/>
    </source>
</evidence>
<sequence>MPEQVINFPLYYVQRSEGLKRCRRQRFLTVSFDHGYHCAARGAVEEQCKFLEALVCKLVYHLAASRADSNNGMRVKESKHSLAGGSMTKACSSFLPSFGGRRVLAEIAAEDTETVVQAMMTTRINLQAVAAALSMRVFLKNYFLLLATCSAGRTCCSWGLNEREVFVLGVLQSVSIDLSQVLKSSNYSR</sequence>
<name>A0AAV7DSX0_ARIFI</name>
<evidence type="ECO:0000313" key="1">
    <source>
        <dbReference type="EMBL" id="KAG9439296.1"/>
    </source>
</evidence>
<organism evidence="1 2">
    <name type="scientific">Aristolochia fimbriata</name>
    <name type="common">White veined hardy Dutchman's pipe vine</name>
    <dbReference type="NCBI Taxonomy" id="158543"/>
    <lineage>
        <taxon>Eukaryota</taxon>
        <taxon>Viridiplantae</taxon>
        <taxon>Streptophyta</taxon>
        <taxon>Embryophyta</taxon>
        <taxon>Tracheophyta</taxon>
        <taxon>Spermatophyta</taxon>
        <taxon>Magnoliopsida</taxon>
        <taxon>Magnoliidae</taxon>
        <taxon>Piperales</taxon>
        <taxon>Aristolochiaceae</taxon>
        <taxon>Aristolochia</taxon>
    </lineage>
</organism>
<keyword evidence="2" id="KW-1185">Reference proteome</keyword>
<dbReference type="Proteomes" id="UP000825729">
    <property type="component" value="Unassembled WGS sequence"/>
</dbReference>
<accession>A0AAV7DSX0</accession>
<protein>
    <submittedName>
        <fullName evidence="1">Uncharacterized protein</fullName>
    </submittedName>
</protein>
<dbReference type="AlphaFoldDB" id="A0AAV7DSX0"/>
<proteinExistence type="predicted"/>
<gene>
    <name evidence="1" type="ORF">H6P81_019461</name>
</gene>
<dbReference type="EMBL" id="JAINDJ010000008">
    <property type="protein sequence ID" value="KAG9439296.1"/>
    <property type="molecule type" value="Genomic_DNA"/>
</dbReference>
<comment type="caution">
    <text evidence="1">The sequence shown here is derived from an EMBL/GenBank/DDBJ whole genome shotgun (WGS) entry which is preliminary data.</text>
</comment>